<evidence type="ECO:0000259" key="1">
    <source>
        <dbReference type="PROSITE" id="PS50883"/>
    </source>
</evidence>
<dbReference type="PANTHER" id="PTHR33121:SF79">
    <property type="entry name" value="CYCLIC DI-GMP PHOSPHODIESTERASE PDED-RELATED"/>
    <property type="match status" value="1"/>
</dbReference>
<accession>A0A5R8MKY2</accession>
<dbReference type="EMBL" id="VBUI01000004">
    <property type="protein sequence ID" value="TLF52765.1"/>
    <property type="molecule type" value="Genomic_DNA"/>
</dbReference>
<dbReference type="GO" id="GO:0071111">
    <property type="term" value="F:cyclic-guanylate-specific phosphodiesterase activity"/>
    <property type="evidence" value="ECO:0007669"/>
    <property type="project" value="InterPro"/>
</dbReference>
<dbReference type="PANTHER" id="PTHR33121">
    <property type="entry name" value="CYCLIC DI-GMP PHOSPHODIESTERASE PDEF"/>
    <property type="match status" value="1"/>
</dbReference>
<dbReference type="CDD" id="cd01948">
    <property type="entry name" value="EAL"/>
    <property type="match status" value="1"/>
</dbReference>
<feature type="domain" description="EAL" evidence="1">
    <location>
        <begin position="1"/>
        <end position="155"/>
    </location>
</feature>
<dbReference type="InterPro" id="IPR035919">
    <property type="entry name" value="EAL_sf"/>
</dbReference>
<keyword evidence="3" id="KW-1185">Reference proteome</keyword>
<proteinExistence type="predicted"/>
<reference evidence="2 3" key="1">
    <citation type="journal article" date="2007" name="Int. J. Syst. Evol. Microbiol.">
        <title>Halomonas saccharevitans sp. nov., Halomonas arcis sp. nov. and Halomonas subterranea sp. nov., halophilic bacteria isolated from hypersaline environments of China.</title>
        <authorList>
            <person name="Xu X.W."/>
            <person name="Wu Y.H."/>
            <person name="Zhou Z."/>
            <person name="Wang C.S."/>
            <person name="Zhou Y.G."/>
            <person name="Zhang H.B."/>
            <person name="Wang Y."/>
            <person name="Wu M."/>
        </authorList>
    </citation>
    <scope>NUCLEOTIDE SEQUENCE [LARGE SCALE GENOMIC DNA]</scope>
    <source>
        <strain evidence="2 3">TBZ3</strain>
    </source>
</reference>
<dbReference type="Pfam" id="PF00563">
    <property type="entry name" value="EAL"/>
    <property type="match status" value="1"/>
</dbReference>
<comment type="caution">
    <text evidence="2">The sequence shown here is derived from an EMBL/GenBank/DDBJ whole genome shotgun (WGS) entry which is preliminary data.</text>
</comment>
<dbReference type="InterPro" id="IPR001633">
    <property type="entry name" value="EAL_dom"/>
</dbReference>
<dbReference type="SUPFAM" id="SSF141868">
    <property type="entry name" value="EAL domain-like"/>
    <property type="match status" value="1"/>
</dbReference>
<dbReference type="Gene3D" id="3.20.20.450">
    <property type="entry name" value="EAL domain"/>
    <property type="match status" value="1"/>
</dbReference>
<protein>
    <submittedName>
        <fullName evidence="2">EAL domain-containing protein</fullName>
    </submittedName>
</protein>
<sequence>MPSTSSCFRTCCCSISACPTWMATRCSRPCRRPSASRRRPPSCPLEGKVTETTVMTDLEAALQRLQQLADLGGSIAIDDFGTGPSSLAYLRRMPVDTIKIDRSFLPPPCWRMPRAMCGGGAREAKPEISLMPQRWHDRVARERWARGRGPLHGSQ</sequence>
<dbReference type="Proteomes" id="UP000306973">
    <property type="component" value="Unassembled WGS sequence"/>
</dbReference>
<organism evidence="2 3">
    <name type="scientific">Halomonas urmiana</name>
    <dbReference type="NCBI Taxonomy" id="490901"/>
    <lineage>
        <taxon>Bacteria</taxon>
        <taxon>Pseudomonadati</taxon>
        <taxon>Pseudomonadota</taxon>
        <taxon>Gammaproteobacteria</taxon>
        <taxon>Oceanospirillales</taxon>
        <taxon>Halomonadaceae</taxon>
        <taxon>Halomonas</taxon>
    </lineage>
</organism>
<gene>
    <name evidence="2" type="ORF">FEI13_03405</name>
</gene>
<dbReference type="PROSITE" id="PS50883">
    <property type="entry name" value="EAL"/>
    <property type="match status" value="1"/>
</dbReference>
<evidence type="ECO:0000313" key="3">
    <source>
        <dbReference type="Proteomes" id="UP000306973"/>
    </source>
</evidence>
<dbReference type="RefSeq" id="WP_138179557.1">
    <property type="nucleotide sequence ID" value="NZ_VBUI01000004.1"/>
</dbReference>
<dbReference type="AlphaFoldDB" id="A0A5R8MKY2"/>
<evidence type="ECO:0000313" key="2">
    <source>
        <dbReference type="EMBL" id="TLF52765.1"/>
    </source>
</evidence>
<name>A0A5R8MKY2_9GAMM</name>
<dbReference type="InterPro" id="IPR050706">
    <property type="entry name" value="Cyclic-di-GMP_PDE-like"/>
</dbReference>
<dbReference type="OrthoDB" id="9812358at2"/>